<sequence length="505" mass="55731">MITENLLVAVLVVPIITAILLIFSGLRPFIKRYIALIGTLVTLGFSILNLTHVWQAGHPIILELGSWKAPYSIVFVLDLYSALLVTTSTIITMMIILFSYQSIGLHRETYYYYFTVMMMLTGINGAFITGDIFNLFVFFEVFLMASYGLMVIGGTKIQLQESVKYLLVNVVSSAFFVIAVGILYSIVGTLNLADISQKLSVVGKDHPGLLSIAFILFIFVFATKAGAFPMYVWLPGAYYAPPFAIIAFFGALLTKVGVYALTRVMSLFFHDTLTFSHYTVLALALLTIIFGCVGAVGFRDTKRIILYNIMIAVGVILVGVAMMTKSGIIGAIYYTLHDMLIKAALFFLIGIMYKITKTTDLRNFGGLIHHYPVLGWTFFIAALSLAGIPPFSGFYGKLYIVRAAFEEGFYASGIIVLLSSLVVLYSVMNIFLKGFFGKSYGYVYNPRLHHRGLLAVGILSVVIAVAFGLSAGQLYPIVAEAAKSFYQPDTYIHSVLGGEVIWQYK</sequence>
<name>A0A7Z7VXU7_STASC</name>
<evidence type="ECO:0000313" key="14">
    <source>
        <dbReference type="Proteomes" id="UP000264146"/>
    </source>
</evidence>
<feature type="transmembrane region" description="Helical" evidence="10">
    <location>
        <begin position="339"/>
        <end position="356"/>
    </location>
</feature>
<feature type="transmembrane region" description="Helical" evidence="10">
    <location>
        <begin position="278"/>
        <end position="298"/>
    </location>
</feature>
<evidence type="ECO:0000256" key="9">
    <source>
        <dbReference type="RuleBase" id="RU000320"/>
    </source>
</evidence>
<feature type="transmembrane region" description="Helical" evidence="10">
    <location>
        <begin position="33"/>
        <end position="54"/>
    </location>
</feature>
<feature type="transmembrane region" description="Helical" evidence="10">
    <location>
        <begin position="239"/>
        <end position="258"/>
    </location>
</feature>
<evidence type="ECO:0000256" key="3">
    <source>
        <dbReference type="ARBA" id="ARBA00022449"/>
    </source>
</evidence>
<feature type="transmembrane region" description="Helical" evidence="10">
    <location>
        <begin position="453"/>
        <end position="475"/>
    </location>
</feature>
<evidence type="ECO:0000256" key="10">
    <source>
        <dbReference type="SAM" id="Phobius"/>
    </source>
</evidence>
<keyword evidence="5 9" id="KW-0812">Transmembrane</keyword>
<comment type="subcellular location">
    <subcellularLocation>
        <location evidence="1">Cell membrane</location>
        <topology evidence="1">Multi-pass membrane protein</topology>
    </subcellularLocation>
    <subcellularLocation>
        <location evidence="9">Membrane</location>
        <topology evidence="9">Multi-pass membrane protein</topology>
    </subcellularLocation>
</comment>
<proteinExistence type="inferred from homology"/>
<feature type="transmembrane region" description="Helical" evidence="10">
    <location>
        <begin position="207"/>
        <end position="227"/>
    </location>
</feature>
<evidence type="ECO:0000256" key="4">
    <source>
        <dbReference type="ARBA" id="ARBA00022475"/>
    </source>
</evidence>
<keyword evidence="3" id="KW-0813">Transport</keyword>
<dbReference type="Proteomes" id="UP000264146">
    <property type="component" value="Chromosome"/>
</dbReference>
<keyword evidence="8 10" id="KW-0472">Membrane</keyword>
<keyword evidence="7" id="KW-0406">Ion transport</keyword>
<evidence type="ECO:0000256" key="5">
    <source>
        <dbReference type="ARBA" id="ARBA00022692"/>
    </source>
</evidence>
<feature type="transmembrane region" description="Helical" evidence="10">
    <location>
        <begin position="110"/>
        <end position="129"/>
    </location>
</feature>
<feature type="domain" description="NADH:quinone oxidoreductase/Mrp antiporter transmembrane" evidence="11">
    <location>
        <begin position="131"/>
        <end position="419"/>
    </location>
</feature>
<dbReference type="InterPro" id="IPR001750">
    <property type="entry name" value="ND/Mrp_TM"/>
</dbReference>
<dbReference type="PANTHER" id="PTHR42703:SF1">
    <property type="entry name" value="NA(+)_H(+) ANTIPORTER SUBUNIT D1"/>
    <property type="match status" value="1"/>
</dbReference>
<dbReference type="InterPro" id="IPR050586">
    <property type="entry name" value="CPA3_Na-H_Antiporter_D"/>
</dbReference>
<dbReference type="EMBL" id="UHEF01000001">
    <property type="protein sequence ID" value="SUM89807.1"/>
    <property type="molecule type" value="Genomic_DNA"/>
</dbReference>
<dbReference type="InterPro" id="IPR003918">
    <property type="entry name" value="NADH_UbQ_OxRdtase"/>
</dbReference>
<keyword evidence="4" id="KW-1003">Cell membrane</keyword>
<dbReference type="GO" id="GO:0042773">
    <property type="term" value="P:ATP synthesis coupled electron transport"/>
    <property type="evidence" value="ECO:0007669"/>
    <property type="project" value="InterPro"/>
</dbReference>
<feature type="transmembrane region" description="Helical" evidence="10">
    <location>
        <begin position="165"/>
        <end position="187"/>
    </location>
</feature>
<dbReference type="AlphaFoldDB" id="A0A7Z7VXU7"/>
<dbReference type="NCBIfam" id="NF005818">
    <property type="entry name" value="PRK07691.1"/>
    <property type="match status" value="1"/>
</dbReference>
<dbReference type="GO" id="GO:0015297">
    <property type="term" value="F:antiporter activity"/>
    <property type="evidence" value="ECO:0007669"/>
    <property type="project" value="UniProtKB-KW"/>
</dbReference>
<dbReference type="GO" id="GO:0008137">
    <property type="term" value="F:NADH dehydrogenase (ubiquinone) activity"/>
    <property type="evidence" value="ECO:0007669"/>
    <property type="project" value="InterPro"/>
</dbReference>
<dbReference type="RefSeq" id="WP_236744699.1">
    <property type="nucleotide sequence ID" value="NZ_LR962863.1"/>
</dbReference>
<dbReference type="Pfam" id="PF00361">
    <property type="entry name" value="Proton_antipo_M"/>
    <property type="match status" value="1"/>
</dbReference>
<keyword evidence="3" id="KW-0050">Antiport</keyword>
<accession>A0A7Z7VXU7</accession>
<evidence type="ECO:0000256" key="2">
    <source>
        <dbReference type="ARBA" id="ARBA00005346"/>
    </source>
</evidence>
<gene>
    <name evidence="13" type="primary">mnhD_1</name>
    <name evidence="13" type="ORF">NCTC12218_01997</name>
</gene>
<reference evidence="13" key="1">
    <citation type="submission" date="2018-06" db="EMBL/GenBank/DDBJ databases">
        <authorList>
            <consortium name="Pathogen Informatics"/>
            <person name="Doyle S."/>
        </authorList>
    </citation>
    <scope>NUCLEOTIDE SEQUENCE [LARGE SCALE GENOMIC DNA]</scope>
    <source>
        <strain evidence="13">NCTC12218</strain>
    </source>
</reference>
<dbReference type="EMBL" id="LR962863">
    <property type="protein sequence ID" value="CAD7360326.1"/>
    <property type="molecule type" value="Genomic_DNA"/>
</dbReference>
<organism evidence="13">
    <name type="scientific">Staphylococcus schleiferi</name>
    <dbReference type="NCBI Taxonomy" id="1295"/>
    <lineage>
        <taxon>Bacteria</taxon>
        <taxon>Bacillati</taxon>
        <taxon>Bacillota</taxon>
        <taxon>Bacilli</taxon>
        <taxon>Bacillales</taxon>
        <taxon>Staphylococcaceae</taxon>
        <taxon>Staphylococcus</taxon>
    </lineage>
</organism>
<comment type="similarity">
    <text evidence="2">Belongs to the CPA3 antiporters (TC 2.A.63) subunit D family.</text>
</comment>
<feature type="transmembrane region" description="Helical" evidence="10">
    <location>
        <begin position="135"/>
        <end position="153"/>
    </location>
</feature>
<feature type="transmembrane region" description="Helical" evidence="10">
    <location>
        <begin position="408"/>
        <end position="432"/>
    </location>
</feature>
<evidence type="ECO:0000313" key="12">
    <source>
        <dbReference type="EMBL" id="CAD7360326.1"/>
    </source>
</evidence>
<keyword evidence="6 10" id="KW-1133">Transmembrane helix</keyword>
<dbReference type="PANTHER" id="PTHR42703">
    <property type="entry name" value="NADH DEHYDROGENASE"/>
    <property type="match status" value="1"/>
</dbReference>
<reference evidence="12 14" key="2">
    <citation type="submission" date="2020-11" db="EMBL/GenBank/DDBJ databases">
        <authorList>
            <consortium name="Pathogen Informatics"/>
        </authorList>
    </citation>
    <scope>NUCLEOTIDE SEQUENCE [LARGE SCALE GENOMIC DNA]</scope>
    <source>
        <strain evidence="12 14">NCTC12218</strain>
    </source>
</reference>
<evidence type="ECO:0000256" key="8">
    <source>
        <dbReference type="ARBA" id="ARBA00023136"/>
    </source>
</evidence>
<dbReference type="GO" id="GO:0005886">
    <property type="term" value="C:plasma membrane"/>
    <property type="evidence" value="ECO:0007669"/>
    <property type="project" value="UniProtKB-SubCell"/>
</dbReference>
<feature type="transmembrane region" description="Helical" evidence="10">
    <location>
        <begin position="305"/>
        <end position="333"/>
    </location>
</feature>
<evidence type="ECO:0000313" key="13">
    <source>
        <dbReference type="EMBL" id="SUM89807.1"/>
    </source>
</evidence>
<protein>
    <submittedName>
        <fullName evidence="13">Monovalent cation/H+ antiporter subunit D</fullName>
    </submittedName>
</protein>
<evidence type="ECO:0000256" key="7">
    <source>
        <dbReference type="ARBA" id="ARBA00023065"/>
    </source>
</evidence>
<evidence type="ECO:0000256" key="6">
    <source>
        <dbReference type="ARBA" id="ARBA00022989"/>
    </source>
</evidence>
<evidence type="ECO:0000259" key="11">
    <source>
        <dbReference type="Pfam" id="PF00361"/>
    </source>
</evidence>
<dbReference type="PRINTS" id="PR01437">
    <property type="entry name" value="NUOXDRDTASE4"/>
</dbReference>
<feature type="transmembrane region" description="Helical" evidence="10">
    <location>
        <begin position="368"/>
        <end position="388"/>
    </location>
</feature>
<evidence type="ECO:0000256" key="1">
    <source>
        <dbReference type="ARBA" id="ARBA00004651"/>
    </source>
</evidence>
<feature type="transmembrane region" description="Helical" evidence="10">
    <location>
        <begin position="6"/>
        <end position="26"/>
    </location>
</feature>
<feature type="transmembrane region" description="Helical" evidence="10">
    <location>
        <begin position="74"/>
        <end position="98"/>
    </location>
</feature>